<feature type="region of interest" description="Disordered" evidence="2">
    <location>
        <begin position="281"/>
        <end position="304"/>
    </location>
</feature>
<name>A0AAW2CCQ2_9ROSI</name>
<dbReference type="InterPro" id="IPR002156">
    <property type="entry name" value="RNaseH_domain"/>
</dbReference>
<evidence type="ECO:0000256" key="2">
    <source>
        <dbReference type="SAM" id="MobiDB-lite"/>
    </source>
</evidence>
<feature type="domain" description="RNase H type-1" evidence="4">
    <location>
        <begin position="341"/>
        <end position="460"/>
    </location>
</feature>
<dbReference type="AlphaFoldDB" id="A0AAW2CCQ2"/>
<dbReference type="Pfam" id="PF01248">
    <property type="entry name" value="Ribosomal_L7Ae"/>
    <property type="match status" value="1"/>
</dbReference>
<keyword evidence="6" id="KW-1185">Reference proteome</keyword>
<dbReference type="PRINTS" id="PR00882">
    <property type="entry name" value="RIBOSOMALL7A"/>
</dbReference>
<comment type="caution">
    <text evidence="5">The sequence shown here is derived from an EMBL/GenBank/DDBJ whole genome shotgun (WGS) entry which is preliminary data.</text>
</comment>
<accession>A0AAW2CCQ2</accession>
<dbReference type="InterPro" id="IPR004037">
    <property type="entry name" value="Ribosomal_eL8-like_CS"/>
</dbReference>
<dbReference type="InterPro" id="IPR044730">
    <property type="entry name" value="RNase_H-like_dom_plant"/>
</dbReference>
<dbReference type="InterPro" id="IPR004038">
    <property type="entry name" value="Ribosomal_eL8/eL30/eS12/Gad45"/>
</dbReference>
<dbReference type="InterPro" id="IPR029064">
    <property type="entry name" value="Ribosomal_eL30-like_sf"/>
</dbReference>
<proteinExistence type="inferred from homology"/>
<evidence type="ECO:0000313" key="6">
    <source>
        <dbReference type="Proteomes" id="UP001459277"/>
    </source>
</evidence>
<sequence length="508" mass="56880">MTKRGNEDIDITNQSSLHIKTTLFCHLCLFPEQQQPRVCVILGFSSELSEMAPKRGGKVSAAPAKKKTEKVLNPLFEKRSKQFGIGGALPPKRDLHRFVNWPVVVRLQRKKCILKQRFKVPPALNPFTKTLEKNPATNSFKLLLKYRPEDKSAKKECLLKRDQAEAEGKTVEAGHCRKIRTQPCYNKAQLVVIAHDVDPIELVVWLPALCRKMEIPYCIVKGKSRLGSIVHKKTASVLCLTTVRNEDKLEFSKILEALNANFNDKYDEYRKKWGGGIVGSKSQAKTKGEGKTSSKGSCSEDDLGHKPRNSSCVLIKQGVSVVKALGKSRWEKPEVCWMKLNTDGALNSLLGLAGGGGLIRDDAGRWVAGFARKIGKINSFLAELLALRDGLFLCQQMNVTTLVIELDGKGLVDAFTNPSYSNAVVSSLFDDCKQLVTRLSYYRIKHVFREANMCADQLARLGCLQVSDFTLYSCLPVDIMKSFEVDSQGPRQRVKPLFQFSSQHEHMY</sequence>
<evidence type="ECO:0000313" key="5">
    <source>
        <dbReference type="EMBL" id="KAK9995287.1"/>
    </source>
</evidence>
<evidence type="ECO:0000259" key="3">
    <source>
        <dbReference type="Pfam" id="PF01248"/>
    </source>
</evidence>
<evidence type="ECO:0008006" key="7">
    <source>
        <dbReference type="Google" id="ProtNLM"/>
    </source>
</evidence>
<evidence type="ECO:0000259" key="4">
    <source>
        <dbReference type="Pfam" id="PF13456"/>
    </source>
</evidence>
<comment type="similarity">
    <text evidence="1">Belongs to the eukaryotic ribosomal protein eL8 family.</text>
</comment>
<dbReference type="InterPro" id="IPR001921">
    <property type="entry name" value="Ribosomal_eL8_euk"/>
</dbReference>
<dbReference type="GO" id="GO:0003676">
    <property type="term" value="F:nucleic acid binding"/>
    <property type="evidence" value="ECO:0007669"/>
    <property type="project" value="InterPro"/>
</dbReference>
<dbReference type="GO" id="GO:0004523">
    <property type="term" value="F:RNA-DNA hybrid ribonuclease activity"/>
    <property type="evidence" value="ECO:0007669"/>
    <property type="project" value="InterPro"/>
</dbReference>
<dbReference type="SUPFAM" id="SSF53098">
    <property type="entry name" value="Ribonuclease H-like"/>
    <property type="match status" value="1"/>
</dbReference>
<evidence type="ECO:0000256" key="1">
    <source>
        <dbReference type="ARBA" id="ARBA00007337"/>
    </source>
</evidence>
<dbReference type="GO" id="GO:0042254">
    <property type="term" value="P:ribosome biogenesis"/>
    <property type="evidence" value="ECO:0007669"/>
    <property type="project" value="InterPro"/>
</dbReference>
<dbReference type="InterPro" id="IPR036397">
    <property type="entry name" value="RNaseH_sf"/>
</dbReference>
<protein>
    <recommendedName>
        <fullName evidence="7">60S ribosomal protein L7a</fullName>
    </recommendedName>
</protein>
<dbReference type="Pfam" id="PF13456">
    <property type="entry name" value="RVT_3"/>
    <property type="match status" value="1"/>
</dbReference>
<dbReference type="Gene3D" id="3.30.420.10">
    <property type="entry name" value="Ribonuclease H-like superfamily/Ribonuclease H"/>
    <property type="match status" value="1"/>
</dbReference>
<gene>
    <name evidence="5" type="ORF">SO802_019973</name>
</gene>
<dbReference type="Proteomes" id="UP001459277">
    <property type="component" value="Unassembled WGS sequence"/>
</dbReference>
<dbReference type="GO" id="GO:1990904">
    <property type="term" value="C:ribonucleoprotein complex"/>
    <property type="evidence" value="ECO:0007669"/>
    <property type="project" value="InterPro"/>
</dbReference>
<organism evidence="5 6">
    <name type="scientific">Lithocarpus litseifolius</name>
    <dbReference type="NCBI Taxonomy" id="425828"/>
    <lineage>
        <taxon>Eukaryota</taxon>
        <taxon>Viridiplantae</taxon>
        <taxon>Streptophyta</taxon>
        <taxon>Embryophyta</taxon>
        <taxon>Tracheophyta</taxon>
        <taxon>Spermatophyta</taxon>
        <taxon>Magnoliopsida</taxon>
        <taxon>eudicotyledons</taxon>
        <taxon>Gunneridae</taxon>
        <taxon>Pentapetalae</taxon>
        <taxon>rosids</taxon>
        <taxon>fabids</taxon>
        <taxon>Fagales</taxon>
        <taxon>Fagaceae</taxon>
        <taxon>Lithocarpus</taxon>
    </lineage>
</organism>
<dbReference type="PANTHER" id="PTHR47723:SF19">
    <property type="entry name" value="POLYNUCLEOTIDYL TRANSFERASE, RIBONUCLEASE H-LIKE SUPERFAMILY PROTEIN"/>
    <property type="match status" value="1"/>
</dbReference>
<dbReference type="EMBL" id="JAZDWU010000007">
    <property type="protein sequence ID" value="KAK9995287.1"/>
    <property type="molecule type" value="Genomic_DNA"/>
</dbReference>
<dbReference type="SUPFAM" id="SSF55315">
    <property type="entry name" value="L30e-like"/>
    <property type="match status" value="1"/>
</dbReference>
<dbReference type="PANTHER" id="PTHR47723">
    <property type="entry name" value="OS05G0353850 PROTEIN"/>
    <property type="match status" value="1"/>
</dbReference>
<dbReference type="InterPro" id="IPR012337">
    <property type="entry name" value="RNaseH-like_sf"/>
</dbReference>
<reference evidence="5 6" key="1">
    <citation type="submission" date="2024-01" db="EMBL/GenBank/DDBJ databases">
        <title>A telomere-to-telomere, gap-free genome of sweet tea (Lithocarpus litseifolius).</title>
        <authorList>
            <person name="Zhou J."/>
        </authorList>
    </citation>
    <scope>NUCLEOTIDE SEQUENCE [LARGE SCALE GENOMIC DNA]</scope>
    <source>
        <strain evidence="5">Zhou-2022a</strain>
        <tissue evidence="5">Leaf</tissue>
    </source>
</reference>
<dbReference type="PROSITE" id="PS01082">
    <property type="entry name" value="RIBOSOMAL_L7AE"/>
    <property type="match status" value="1"/>
</dbReference>
<feature type="domain" description="Ribosomal protein eL8/eL30/eS12/Gadd45" evidence="3">
    <location>
        <begin position="186"/>
        <end position="248"/>
    </location>
</feature>
<dbReference type="InterPro" id="IPR053151">
    <property type="entry name" value="RNase_H-like"/>
</dbReference>
<dbReference type="CDD" id="cd06222">
    <property type="entry name" value="RNase_H_like"/>
    <property type="match status" value="1"/>
</dbReference>
<dbReference type="Gene3D" id="3.30.1330.30">
    <property type="match status" value="1"/>
</dbReference>